<dbReference type="Proteomes" id="UP001600064">
    <property type="component" value="Unassembled WGS sequence"/>
</dbReference>
<feature type="region of interest" description="Disordered" evidence="1">
    <location>
        <begin position="57"/>
        <end position="80"/>
    </location>
</feature>
<dbReference type="RefSeq" id="XP_070865094.1">
    <property type="nucleotide sequence ID" value="XM_071012350.1"/>
</dbReference>
<name>A0ABR4D7X3_9PEZI</name>
<evidence type="ECO:0000256" key="1">
    <source>
        <dbReference type="SAM" id="MobiDB-lite"/>
    </source>
</evidence>
<comment type="caution">
    <text evidence="2">The sequence shown here is derived from an EMBL/GenBank/DDBJ whole genome shotgun (WGS) entry which is preliminary data.</text>
</comment>
<keyword evidence="3" id="KW-1185">Reference proteome</keyword>
<gene>
    <name evidence="2" type="ORF">VTJ83DRAFT_5719</name>
</gene>
<dbReference type="GeneID" id="98126994"/>
<organism evidence="2 3">
    <name type="scientific">Remersonia thermophila</name>
    <dbReference type="NCBI Taxonomy" id="72144"/>
    <lineage>
        <taxon>Eukaryota</taxon>
        <taxon>Fungi</taxon>
        <taxon>Dikarya</taxon>
        <taxon>Ascomycota</taxon>
        <taxon>Pezizomycotina</taxon>
        <taxon>Sordariomycetes</taxon>
        <taxon>Sordariomycetidae</taxon>
        <taxon>Sordariales</taxon>
        <taxon>Sordariales incertae sedis</taxon>
        <taxon>Remersonia</taxon>
    </lineage>
</organism>
<protein>
    <submittedName>
        <fullName evidence="2">Uncharacterized protein</fullName>
    </submittedName>
</protein>
<dbReference type="EMBL" id="JAZGUE010000005">
    <property type="protein sequence ID" value="KAL2266367.1"/>
    <property type="molecule type" value="Genomic_DNA"/>
</dbReference>
<reference evidence="2 3" key="1">
    <citation type="journal article" date="2024" name="Commun. Biol.">
        <title>Comparative genomic analysis of thermophilic fungi reveals convergent evolutionary adaptations and gene losses.</title>
        <authorList>
            <person name="Steindorff A.S."/>
            <person name="Aguilar-Pontes M.V."/>
            <person name="Robinson A.J."/>
            <person name="Andreopoulos B."/>
            <person name="LaButti K."/>
            <person name="Kuo A."/>
            <person name="Mondo S."/>
            <person name="Riley R."/>
            <person name="Otillar R."/>
            <person name="Haridas S."/>
            <person name="Lipzen A."/>
            <person name="Grimwood J."/>
            <person name="Schmutz J."/>
            <person name="Clum A."/>
            <person name="Reid I.D."/>
            <person name="Moisan M.C."/>
            <person name="Butler G."/>
            <person name="Nguyen T.T.M."/>
            <person name="Dewar K."/>
            <person name="Conant G."/>
            <person name="Drula E."/>
            <person name="Henrissat B."/>
            <person name="Hansel C."/>
            <person name="Singer S."/>
            <person name="Hutchinson M.I."/>
            <person name="de Vries R.P."/>
            <person name="Natvig D.O."/>
            <person name="Powell A.J."/>
            <person name="Tsang A."/>
            <person name="Grigoriev I.V."/>
        </authorList>
    </citation>
    <scope>NUCLEOTIDE SEQUENCE [LARGE SCALE GENOMIC DNA]</scope>
    <source>
        <strain evidence="2 3">ATCC 22073</strain>
    </source>
</reference>
<evidence type="ECO:0000313" key="3">
    <source>
        <dbReference type="Proteomes" id="UP001600064"/>
    </source>
</evidence>
<accession>A0ABR4D7X3</accession>
<feature type="compositionally biased region" description="Basic and acidic residues" evidence="1">
    <location>
        <begin position="67"/>
        <end position="80"/>
    </location>
</feature>
<evidence type="ECO:0000313" key="2">
    <source>
        <dbReference type="EMBL" id="KAL2266367.1"/>
    </source>
</evidence>
<proteinExistence type="predicted"/>
<sequence length="80" mass="9365">MCRYYAHNHTCTHTTLSFAAFCDPASMIQNPCNERQIWQTLDVDEPCETCRAAAAASSTRRRRWRRRGEGRPSLDFREWA</sequence>